<comment type="caution">
    <text evidence="1">The sequence shown here is derived from an EMBL/GenBank/DDBJ whole genome shotgun (WGS) entry which is preliminary data.</text>
</comment>
<dbReference type="AlphaFoldDB" id="A0A1X4XVD6"/>
<dbReference type="Gene3D" id="1.25.10.10">
    <property type="entry name" value="Leucine-rich Repeat Variant"/>
    <property type="match status" value="1"/>
</dbReference>
<dbReference type="InterPro" id="IPR016024">
    <property type="entry name" value="ARM-type_fold"/>
</dbReference>
<dbReference type="InterPro" id="IPR011989">
    <property type="entry name" value="ARM-like"/>
</dbReference>
<dbReference type="SUPFAM" id="SSF48371">
    <property type="entry name" value="ARM repeat"/>
    <property type="match status" value="1"/>
</dbReference>
<gene>
    <name evidence="1" type="ORF">DESAMIL20_1021</name>
</gene>
<dbReference type="EMBL" id="MDSU01000018">
    <property type="protein sequence ID" value="OSS41468.1"/>
    <property type="molecule type" value="Genomic_DNA"/>
</dbReference>
<evidence type="ECO:0008006" key="3">
    <source>
        <dbReference type="Google" id="ProtNLM"/>
    </source>
</evidence>
<reference evidence="1 2" key="1">
    <citation type="journal article" date="2017" name="Front. Microbiol.">
        <title>Genome Sequence of Desulfurella amilsii Strain TR1 and Comparative Genomics of Desulfurellaceae Family.</title>
        <authorList>
            <person name="Florentino A.P."/>
            <person name="Stams A.J."/>
            <person name="Sanchez-Andrea I."/>
        </authorList>
    </citation>
    <scope>NUCLEOTIDE SEQUENCE [LARGE SCALE GENOMIC DNA]</scope>
    <source>
        <strain evidence="1 2">TR1</strain>
    </source>
</reference>
<evidence type="ECO:0000313" key="1">
    <source>
        <dbReference type="EMBL" id="OSS41468.1"/>
    </source>
</evidence>
<sequence length="125" mass="14608">MKWYCPYCWKPIDKDTTQCSHCGHNLSEFEKISYEDKLILALKNPIREYRMFSIYMLGQIGSTKAIKHLCELSQLSADTIELLYIAKTLKYINTQESLNCLHQLREKNNALLNNFINKLEAKDGD</sequence>
<accession>A0A1X4XVD6</accession>
<protein>
    <recommendedName>
        <fullName evidence="3">HEAT repeat domain-containing protein</fullName>
    </recommendedName>
</protein>
<evidence type="ECO:0000313" key="2">
    <source>
        <dbReference type="Proteomes" id="UP000194141"/>
    </source>
</evidence>
<dbReference type="RefSeq" id="WP_086033724.1">
    <property type="nucleotide sequence ID" value="NZ_MDSU01000018.1"/>
</dbReference>
<dbReference type="OrthoDB" id="7597097at2"/>
<organism evidence="1 2">
    <name type="scientific">Desulfurella amilsii</name>
    <dbReference type="NCBI Taxonomy" id="1562698"/>
    <lineage>
        <taxon>Bacteria</taxon>
        <taxon>Pseudomonadati</taxon>
        <taxon>Campylobacterota</taxon>
        <taxon>Desulfurellia</taxon>
        <taxon>Desulfurellales</taxon>
        <taxon>Desulfurellaceae</taxon>
        <taxon>Desulfurella</taxon>
    </lineage>
</organism>
<dbReference type="Proteomes" id="UP000194141">
    <property type="component" value="Unassembled WGS sequence"/>
</dbReference>
<name>A0A1X4XVD6_9BACT</name>
<dbReference type="STRING" id="1562698.DESAMIL20_1021"/>
<proteinExistence type="predicted"/>
<keyword evidence="2" id="KW-1185">Reference proteome</keyword>